<feature type="transmembrane region" description="Helical" evidence="1">
    <location>
        <begin position="31"/>
        <end position="55"/>
    </location>
</feature>
<feature type="domain" description="Prepilin type IV endopeptidase peptidase" evidence="2">
    <location>
        <begin position="9"/>
        <end position="124"/>
    </location>
</feature>
<dbReference type="Gene3D" id="1.20.120.1220">
    <property type="match status" value="1"/>
</dbReference>
<dbReference type="Proteomes" id="UP000482634">
    <property type="component" value="Unassembled WGS sequence"/>
</dbReference>
<keyword evidence="1" id="KW-1133">Transmembrane helix</keyword>
<keyword evidence="1" id="KW-0812">Transmembrane</keyword>
<feature type="transmembrane region" description="Helical" evidence="1">
    <location>
        <begin position="165"/>
        <end position="184"/>
    </location>
</feature>
<name>A0A6B3P2J9_9PSED</name>
<feature type="transmembrane region" description="Helical" evidence="1">
    <location>
        <begin position="95"/>
        <end position="124"/>
    </location>
</feature>
<evidence type="ECO:0000256" key="1">
    <source>
        <dbReference type="SAM" id="Phobius"/>
    </source>
</evidence>
<gene>
    <name evidence="3" type="ORF">G3436_25570</name>
</gene>
<feature type="transmembrane region" description="Helical" evidence="1">
    <location>
        <begin position="61"/>
        <end position="83"/>
    </location>
</feature>
<evidence type="ECO:0000313" key="4">
    <source>
        <dbReference type="Proteomes" id="UP000482634"/>
    </source>
</evidence>
<organism evidence="3 4">
    <name type="scientific">Pseudomonas brassicae</name>
    <dbReference type="NCBI Taxonomy" id="2708063"/>
    <lineage>
        <taxon>Bacteria</taxon>
        <taxon>Pseudomonadati</taxon>
        <taxon>Pseudomonadota</taxon>
        <taxon>Gammaproteobacteria</taxon>
        <taxon>Pseudomonadales</taxon>
        <taxon>Pseudomonadaceae</taxon>
        <taxon>Pseudomonas</taxon>
    </lineage>
</organism>
<dbReference type="Pfam" id="PF01478">
    <property type="entry name" value="Peptidase_A24"/>
    <property type="match status" value="1"/>
</dbReference>
<dbReference type="GO" id="GO:0004190">
    <property type="term" value="F:aspartic-type endopeptidase activity"/>
    <property type="evidence" value="ECO:0007669"/>
    <property type="project" value="InterPro"/>
</dbReference>
<accession>A0A6B3P2J9</accession>
<reference evidence="3 4" key="1">
    <citation type="submission" date="2020-02" db="EMBL/GenBank/DDBJ databases">
        <title>Broccoli isolated Pseudomonas sp.</title>
        <authorList>
            <person name="Fujikawa T."/>
            <person name="Sawada H."/>
        </authorList>
    </citation>
    <scope>NUCLEOTIDE SEQUENCE [LARGE SCALE GENOMIC DNA]</scope>
    <source>
        <strain evidence="3 4">MAFF212427</strain>
    </source>
</reference>
<dbReference type="InterPro" id="IPR000045">
    <property type="entry name" value="Prepilin_IV_endopep_pep"/>
</dbReference>
<sequence length="186" mass="19831">MNSPLALYVLIPALCWVIASDLLYRRIHNLLVVLLLLVWCALPVFGLLGLGPWAGLGATQVFNTVGSALLGGLLVLAVGFVLFNLGQVGAGDVKLMAVLCLWSCGDNQTAFLIVTALAGGILALSMPLLNLLEQACARLWLRLSTQLPQLRIPIPTVLTADRPQGLPYGLAIAAGSFYTLLFPIHF</sequence>
<dbReference type="EMBL" id="JAAHBU010000524">
    <property type="protein sequence ID" value="NER66610.1"/>
    <property type="molecule type" value="Genomic_DNA"/>
</dbReference>
<comment type="caution">
    <text evidence="3">The sequence shown here is derived from an EMBL/GenBank/DDBJ whole genome shotgun (WGS) entry which is preliminary data.</text>
</comment>
<proteinExistence type="predicted"/>
<evidence type="ECO:0000313" key="3">
    <source>
        <dbReference type="EMBL" id="NER66610.1"/>
    </source>
</evidence>
<evidence type="ECO:0000259" key="2">
    <source>
        <dbReference type="Pfam" id="PF01478"/>
    </source>
</evidence>
<dbReference type="GO" id="GO:0016020">
    <property type="term" value="C:membrane"/>
    <property type="evidence" value="ECO:0007669"/>
    <property type="project" value="InterPro"/>
</dbReference>
<protein>
    <submittedName>
        <fullName evidence="3">Peptidase A24</fullName>
    </submittedName>
</protein>
<keyword evidence="4" id="KW-1185">Reference proteome</keyword>
<dbReference type="AlphaFoldDB" id="A0A6B3P2J9"/>
<dbReference type="RefSeq" id="WP_163950978.1">
    <property type="nucleotide sequence ID" value="NZ_JAAHBU010000524.1"/>
</dbReference>
<keyword evidence="1" id="KW-0472">Membrane</keyword>
<feature type="transmembrane region" description="Helical" evidence="1">
    <location>
        <begin position="6"/>
        <end position="24"/>
    </location>
</feature>